<feature type="repeat" description="PPR" evidence="2">
    <location>
        <begin position="167"/>
        <end position="201"/>
    </location>
</feature>
<keyword evidence="1" id="KW-0677">Repeat</keyword>
<dbReference type="AlphaFoldDB" id="A0A9Q0S0U5"/>
<evidence type="ECO:0000259" key="3">
    <source>
        <dbReference type="Pfam" id="PF17177"/>
    </source>
</evidence>
<dbReference type="InterPro" id="IPR002885">
    <property type="entry name" value="PPR_rpt"/>
</dbReference>
<evidence type="ECO:0000256" key="2">
    <source>
        <dbReference type="PROSITE-ProRule" id="PRU00708"/>
    </source>
</evidence>
<dbReference type="Proteomes" id="UP001151699">
    <property type="component" value="Chromosome B"/>
</dbReference>
<dbReference type="GO" id="GO:0042780">
    <property type="term" value="P:tRNA 3'-end processing"/>
    <property type="evidence" value="ECO:0007669"/>
    <property type="project" value="TreeGrafter"/>
</dbReference>
<reference evidence="4" key="1">
    <citation type="submission" date="2022-07" db="EMBL/GenBank/DDBJ databases">
        <authorList>
            <person name="Trinca V."/>
            <person name="Uliana J.V.C."/>
            <person name="Torres T.T."/>
            <person name="Ward R.J."/>
            <person name="Monesi N."/>
        </authorList>
    </citation>
    <scope>NUCLEOTIDE SEQUENCE</scope>
    <source>
        <strain evidence="4">HSMRA1968</strain>
        <tissue evidence="4">Whole embryos</tissue>
    </source>
</reference>
<feature type="domain" description="PROP1-like PPR" evidence="3">
    <location>
        <begin position="171"/>
        <end position="322"/>
    </location>
</feature>
<dbReference type="Gene3D" id="1.25.40.10">
    <property type="entry name" value="Tetratricopeptide repeat domain"/>
    <property type="match status" value="3"/>
</dbReference>
<dbReference type="PROSITE" id="PS51375">
    <property type="entry name" value="PPR"/>
    <property type="match status" value="2"/>
</dbReference>
<dbReference type="Pfam" id="PF13812">
    <property type="entry name" value="PPR_3"/>
    <property type="match status" value="1"/>
</dbReference>
<dbReference type="GO" id="GO:0005759">
    <property type="term" value="C:mitochondrial matrix"/>
    <property type="evidence" value="ECO:0007669"/>
    <property type="project" value="TreeGrafter"/>
</dbReference>
<protein>
    <submittedName>
        <fullName evidence="4">Pentatricopeptide repeat-containing protein 1, mitochondrial</fullName>
    </submittedName>
</protein>
<evidence type="ECO:0000313" key="5">
    <source>
        <dbReference type="Proteomes" id="UP001151699"/>
    </source>
</evidence>
<dbReference type="EMBL" id="WJQU01000002">
    <property type="protein sequence ID" value="KAJ6641352.1"/>
    <property type="molecule type" value="Genomic_DNA"/>
</dbReference>
<evidence type="ECO:0000256" key="1">
    <source>
        <dbReference type="ARBA" id="ARBA00022737"/>
    </source>
</evidence>
<proteinExistence type="predicted"/>
<dbReference type="NCBIfam" id="TIGR00756">
    <property type="entry name" value="PPR"/>
    <property type="match status" value="2"/>
</dbReference>
<gene>
    <name evidence="4" type="primary">Ptcd1</name>
    <name evidence="4" type="ORF">Bhyg_06289</name>
</gene>
<sequence>MLRQLISQRLRHLRIHLPTTTSFKPNECILIQRSVLHRQCVSHFSSSGPVTTKKTEKFKHPITTVLSNATKVESDGEPLREEQIYLNTLNDPDTFGSSSDDVLFNELTDAGDIAEEKFIENPVRKSKRLSTKEYADMIKEHLSNNRIREALDVLEVRMLQEDRAKPENYIYNLLIGGCARVGYSKKAFNLFTRMKQRGLKVTGGTYTSLFNACATCPWPQDGLKKATRLREIMLEKGYEPNASNYNSMIKAFGRCGDIKTAFELVDEMKMKKLQIEVQTFNFLLQACVSDTEYGFRHALIVWHKMYQRRMLPDLYSFNLLLRCVRDCSIGDIETMQQVISDILLQSKVDGDKLLKVDDNQQLLIESNENQDGGTTEAVEKFEVSLDQAPNLITRYPHLGSLVALHHVKKPEDRLLLLGGAKTILKEMENLKVEPNIKTFTELLEVIPSTNTAEHQIIETIRKLKIKCDVDFFNILIKKRSMRLDYEGAKSVLGMIKIADLEPDIVTYGVLALGCRTIEDSKELLDIMDYKGIRINIQILGAMLRQGCGRRDFPYVIEVLRICKAQQLKPNKQFLEHLHKFNYLCYTWKKENHKYARHQDFNAGYEAFQNKLKQWKQFMGLNKKFDEAVDIVREHPWEQFQSVEASGMEDVKNPKLRKEKKLKRHIRRLTSNKLGVEPVDSLLVKKEK</sequence>
<dbReference type="Pfam" id="PF17177">
    <property type="entry name" value="PPR_long"/>
    <property type="match status" value="1"/>
</dbReference>
<evidence type="ECO:0000313" key="4">
    <source>
        <dbReference type="EMBL" id="KAJ6641352.1"/>
    </source>
</evidence>
<comment type="caution">
    <text evidence="4">The sequence shown here is derived from an EMBL/GenBank/DDBJ whole genome shotgun (WGS) entry which is preliminary data.</text>
</comment>
<dbReference type="OrthoDB" id="185373at2759"/>
<dbReference type="GO" id="GO:0000049">
    <property type="term" value="F:tRNA binding"/>
    <property type="evidence" value="ECO:0007669"/>
    <property type="project" value="TreeGrafter"/>
</dbReference>
<name>A0A9Q0S0U5_9DIPT</name>
<dbReference type="InterPro" id="IPR011990">
    <property type="entry name" value="TPR-like_helical_dom_sf"/>
</dbReference>
<accession>A0A9Q0S0U5</accession>
<organism evidence="4 5">
    <name type="scientific">Pseudolycoriella hygida</name>
    <dbReference type="NCBI Taxonomy" id="35572"/>
    <lineage>
        <taxon>Eukaryota</taxon>
        <taxon>Metazoa</taxon>
        <taxon>Ecdysozoa</taxon>
        <taxon>Arthropoda</taxon>
        <taxon>Hexapoda</taxon>
        <taxon>Insecta</taxon>
        <taxon>Pterygota</taxon>
        <taxon>Neoptera</taxon>
        <taxon>Endopterygota</taxon>
        <taxon>Diptera</taxon>
        <taxon>Nematocera</taxon>
        <taxon>Sciaroidea</taxon>
        <taxon>Sciaridae</taxon>
        <taxon>Pseudolycoriella</taxon>
    </lineage>
</organism>
<keyword evidence="5" id="KW-1185">Reference proteome</keyword>
<dbReference type="InterPro" id="IPR033443">
    <property type="entry name" value="PROP1-like_PPR_dom"/>
</dbReference>
<dbReference type="FunFam" id="1.25.40.10:FF:001555">
    <property type="entry name" value="GD13877"/>
    <property type="match status" value="1"/>
</dbReference>
<dbReference type="PANTHER" id="PTHR24014:SF6">
    <property type="entry name" value="PENTATRICOPEPTIDE REPEAT-CONTAINING PROTEIN 1, MITOCHONDRIAL"/>
    <property type="match status" value="1"/>
</dbReference>
<feature type="repeat" description="PPR" evidence="2">
    <location>
        <begin position="241"/>
        <end position="275"/>
    </location>
</feature>
<dbReference type="PANTHER" id="PTHR24014">
    <property type="entry name" value="2-OXOGLUTARATE AND IRON-DEPENDENT OXYGENASE DOMAIN-CONTAINING PROTEIN 2"/>
    <property type="match status" value="1"/>
</dbReference>